<evidence type="ECO:0000313" key="1">
    <source>
        <dbReference type="EMBL" id="KAK3045063.1"/>
    </source>
</evidence>
<accession>A0ACC3CUY8</accession>
<organism evidence="1 2">
    <name type="scientific">Coniosporium uncinatum</name>
    <dbReference type="NCBI Taxonomy" id="93489"/>
    <lineage>
        <taxon>Eukaryota</taxon>
        <taxon>Fungi</taxon>
        <taxon>Dikarya</taxon>
        <taxon>Ascomycota</taxon>
        <taxon>Pezizomycotina</taxon>
        <taxon>Dothideomycetes</taxon>
        <taxon>Dothideomycetes incertae sedis</taxon>
        <taxon>Coniosporium</taxon>
    </lineage>
</organism>
<evidence type="ECO:0000313" key="2">
    <source>
        <dbReference type="Proteomes" id="UP001186974"/>
    </source>
</evidence>
<protein>
    <submittedName>
        <fullName evidence="1">Uncharacterized protein</fullName>
    </submittedName>
</protein>
<reference evidence="1" key="1">
    <citation type="submission" date="2024-09" db="EMBL/GenBank/DDBJ databases">
        <title>Black Yeasts Isolated from many extreme environments.</title>
        <authorList>
            <person name="Coleine C."/>
            <person name="Stajich J.E."/>
            <person name="Selbmann L."/>
        </authorList>
    </citation>
    <scope>NUCLEOTIDE SEQUENCE</scope>
    <source>
        <strain evidence="1">CCFEE 5737</strain>
    </source>
</reference>
<keyword evidence="2" id="KW-1185">Reference proteome</keyword>
<dbReference type="Proteomes" id="UP001186974">
    <property type="component" value="Unassembled WGS sequence"/>
</dbReference>
<gene>
    <name evidence="1" type="ORF">LTS18_014658</name>
</gene>
<sequence length="296" mass="32624">MADVADAEGPWFDGVQHLKQKEPDAAFVSQAKSKTVGILGGGMSGLMTAYLLDSAGLHDYTILEASSRIGGRVHTTYLNASKPDEYQYQEMGPMRFPVNITNTETNETVEIQDHKMVFQIAAALNEMNSNDPNYTVNFIPWIQSSLGNPANTPSRRPDGTIPSVGEVRANPSLANNVTGTYSNATAVEEAEAAYEDWLGLDEAKIRASATNVFRTHKAAVEAGYLDFSESGYLKYVLRTDYNITDQADSIADFLPSWYYEDVYFMATTWRTIDQGLSRLPAAFGPLVANRTRFQVS</sequence>
<dbReference type="EMBL" id="JAWDJW010011073">
    <property type="protein sequence ID" value="KAK3045063.1"/>
    <property type="molecule type" value="Genomic_DNA"/>
</dbReference>
<name>A0ACC3CUY8_9PEZI</name>
<proteinExistence type="predicted"/>
<comment type="caution">
    <text evidence="1">The sequence shown here is derived from an EMBL/GenBank/DDBJ whole genome shotgun (WGS) entry which is preliminary data.</text>
</comment>
<feature type="non-terminal residue" evidence="1">
    <location>
        <position position="296"/>
    </location>
</feature>